<dbReference type="OrthoDB" id="9770965at2"/>
<feature type="short sequence motif" description="GXGXXG" evidence="4">
    <location>
        <begin position="13"/>
        <end position="18"/>
    </location>
</feature>
<dbReference type="SUPFAM" id="SSF52151">
    <property type="entry name" value="FabD/lysophospholipase-like"/>
    <property type="match status" value="1"/>
</dbReference>
<evidence type="ECO:0000256" key="4">
    <source>
        <dbReference type="PROSITE-ProRule" id="PRU01161"/>
    </source>
</evidence>
<feature type="active site" description="Proton acceptor" evidence="4">
    <location>
        <position position="177"/>
    </location>
</feature>
<dbReference type="KEGG" id="scd:Spica_0556"/>
<organism evidence="6 7">
    <name type="scientific">Gracilinema caldarium (strain ATCC 51460 / DSM 7334 / H1)</name>
    <name type="common">Treponema caldarium</name>
    <dbReference type="NCBI Taxonomy" id="744872"/>
    <lineage>
        <taxon>Bacteria</taxon>
        <taxon>Pseudomonadati</taxon>
        <taxon>Spirochaetota</taxon>
        <taxon>Spirochaetia</taxon>
        <taxon>Spirochaetales</taxon>
        <taxon>Breznakiellaceae</taxon>
        <taxon>Gracilinema</taxon>
    </lineage>
</organism>
<dbReference type="STRING" id="744872.Spica_0556"/>
<feature type="short sequence motif" description="GXSXG" evidence="4">
    <location>
        <begin position="41"/>
        <end position="45"/>
    </location>
</feature>
<gene>
    <name evidence="6" type="ordered locus">Spica_0556</name>
</gene>
<dbReference type="InterPro" id="IPR002641">
    <property type="entry name" value="PNPLA_dom"/>
</dbReference>
<dbReference type="PROSITE" id="PS51635">
    <property type="entry name" value="PNPLA"/>
    <property type="match status" value="1"/>
</dbReference>
<evidence type="ECO:0000313" key="6">
    <source>
        <dbReference type="EMBL" id="AEJ18716.1"/>
    </source>
</evidence>
<keyword evidence="7" id="KW-1185">Reference proteome</keyword>
<feature type="active site" description="Nucleophile" evidence="4">
    <location>
        <position position="43"/>
    </location>
</feature>
<dbReference type="PANTHER" id="PTHR14226:SF29">
    <property type="entry name" value="NEUROPATHY TARGET ESTERASE SWS"/>
    <property type="match status" value="1"/>
</dbReference>
<dbReference type="eggNOG" id="COG1752">
    <property type="taxonomic scope" value="Bacteria"/>
</dbReference>
<name>F8F063_GRAC1</name>
<dbReference type="Gene3D" id="3.40.1090.10">
    <property type="entry name" value="Cytosolic phospholipase A2 catalytic domain"/>
    <property type="match status" value="2"/>
</dbReference>
<dbReference type="InterPro" id="IPR016035">
    <property type="entry name" value="Acyl_Trfase/lysoPLipase"/>
</dbReference>
<keyword evidence="3 4" id="KW-0443">Lipid metabolism</keyword>
<feature type="domain" description="PNPLA" evidence="5">
    <location>
        <begin position="9"/>
        <end position="190"/>
    </location>
</feature>
<dbReference type="InterPro" id="IPR050301">
    <property type="entry name" value="NTE"/>
</dbReference>
<sequence length="291" mass="32068">MNRSVRWALVLSGGGAKGFMHIGVLKALEAWGYPKPSLVVGTSMGAIVGGLYACGYSPEELENIAVHQFDIRRYLDSSRFHLSGPMGRLMETGQMISRFATRPGIDSGNRILAFLEELTQGKTIESLSIPFRCNAVDLITGNEVVFSSGSLARAMRASMAFPAFFDPLIEGSQYLVDGGLVNNLPVHIARGLGYSRVLAVDVGAFLLAQRSTLRTGPQVVYRALEVAISHIQRGDADRATLTLYPEDAATPFDFSRAKHLITVGEQYTLAHLQDIQNFFRNHIFSHLWRHR</sequence>
<dbReference type="AlphaFoldDB" id="F8F063"/>
<evidence type="ECO:0000259" key="5">
    <source>
        <dbReference type="PROSITE" id="PS51635"/>
    </source>
</evidence>
<keyword evidence="2 4" id="KW-0442">Lipid degradation</keyword>
<keyword evidence="1 4" id="KW-0378">Hydrolase</keyword>
<evidence type="ECO:0000256" key="2">
    <source>
        <dbReference type="ARBA" id="ARBA00022963"/>
    </source>
</evidence>
<evidence type="ECO:0000313" key="7">
    <source>
        <dbReference type="Proteomes" id="UP000000503"/>
    </source>
</evidence>
<dbReference type="GO" id="GO:0016042">
    <property type="term" value="P:lipid catabolic process"/>
    <property type="evidence" value="ECO:0007669"/>
    <property type="project" value="UniProtKB-UniRule"/>
</dbReference>
<dbReference type="PANTHER" id="PTHR14226">
    <property type="entry name" value="NEUROPATHY TARGET ESTERASE/SWISS CHEESE D.MELANOGASTER"/>
    <property type="match status" value="1"/>
</dbReference>
<dbReference type="GO" id="GO:0016787">
    <property type="term" value="F:hydrolase activity"/>
    <property type="evidence" value="ECO:0007669"/>
    <property type="project" value="UniProtKB-UniRule"/>
</dbReference>
<evidence type="ECO:0000256" key="3">
    <source>
        <dbReference type="ARBA" id="ARBA00023098"/>
    </source>
</evidence>
<dbReference type="EMBL" id="CP002868">
    <property type="protein sequence ID" value="AEJ18716.1"/>
    <property type="molecule type" value="Genomic_DNA"/>
</dbReference>
<dbReference type="RefSeq" id="WP_013968028.1">
    <property type="nucleotide sequence ID" value="NC_015732.1"/>
</dbReference>
<dbReference type="HOGENOM" id="CLU_047251_0_0_12"/>
<feature type="short sequence motif" description="DGA/G" evidence="4">
    <location>
        <begin position="177"/>
        <end position="179"/>
    </location>
</feature>
<dbReference type="Proteomes" id="UP000000503">
    <property type="component" value="Chromosome"/>
</dbReference>
<accession>F8F063</accession>
<dbReference type="Pfam" id="PF01734">
    <property type="entry name" value="Patatin"/>
    <property type="match status" value="1"/>
</dbReference>
<proteinExistence type="predicted"/>
<reference evidence="7" key="1">
    <citation type="journal article" date="2013" name="Stand. Genomic Sci.">
        <title>Genome sequence of the thermophilic fresh-water bacterium Spirochaeta caldaria type strain (H1(T)), reclassification of Spirochaeta caldaria, Spirochaeta stenostrepta, and Spirochaeta zuelzerae in the genus Treponema as Treponema caldaria comb. nov., Treponema stenostrepta comb. nov., and Treponema zuelzerae comb. nov., and emendation of the genus Treponema.</title>
        <authorList>
            <person name="Abt B."/>
            <person name="Goker M."/>
            <person name="Scheuner C."/>
            <person name="Han C."/>
            <person name="Lu M."/>
            <person name="Misra M."/>
            <person name="Lapidus A."/>
            <person name="Nolan M."/>
            <person name="Lucas S."/>
            <person name="Hammon N."/>
            <person name="Deshpande S."/>
            <person name="Cheng J.F."/>
            <person name="Tapia R."/>
            <person name="Goodwin L.A."/>
            <person name="Pitluck S."/>
            <person name="Liolios K."/>
            <person name="Pagani I."/>
            <person name="Ivanova N."/>
            <person name="Mavromatis K."/>
            <person name="Mikhailova N."/>
            <person name="Huntemann M."/>
            <person name="Pati A."/>
            <person name="Chen A."/>
            <person name="Palaniappan K."/>
            <person name="Land M."/>
            <person name="Hauser L."/>
            <person name="Jeffries C.D."/>
            <person name="Rohde M."/>
            <person name="Spring S."/>
            <person name="Gronow S."/>
            <person name="Detter J.C."/>
            <person name="Bristow J."/>
            <person name="Eisen J.A."/>
            <person name="Markowitz V."/>
            <person name="Hugenholtz P."/>
            <person name="Kyrpides N.C."/>
            <person name="Woyke T."/>
            <person name="Klenk H.P."/>
        </authorList>
    </citation>
    <scope>NUCLEOTIDE SEQUENCE</scope>
    <source>
        <strain evidence="7">ATCC 51460 / DSM 7334 / H1</strain>
    </source>
</reference>
<dbReference type="CDD" id="cd07205">
    <property type="entry name" value="Pat_PNPLA6_PNPLA7_NTE1_like"/>
    <property type="match status" value="1"/>
</dbReference>
<evidence type="ECO:0000256" key="1">
    <source>
        <dbReference type="ARBA" id="ARBA00022801"/>
    </source>
</evidence>
<protein>
    <submittedName>
        <fullName evidence="6">Patatin</fullName>
    </submittedName>
</protein>